<evidence type="ECO:0000256" key="1">
    <source>
        <dbReference type="ARBA" id="ARBA00005695"/>
    </source>
</evidence>
<feature type="signal peptide" evidence="4">
    <location>
        <begin position="1"/>
        <end position="23"/>
    </location>
</feature>
<dbReference type="Gene3D" id="3.10.105.10">
    <property type="entry name" value="Dipeptide-binding Protein, Domain 3"/>
    <property type="match status" value="1"/>
</dbReference>
<dbReference type="AlphaFoldDB" id="A0A9D1L8Q6"/>
<dbReference type="CDD" id="cd00995">
    <property type="entry name" value="PBP2_NikA_DppA_OppA_like"/>
    <property type="match status" value="1"/>
</dbReference>
<evidence type="ECO:0000256" key="2">
    <source>
        <dbReference type="ARBA" id="ARBA00022448"/>
    </source>
</evidence>
<comment type="similarity">
    <text evidence="1">Belongs to the bacterial solute-binding protein 5 family.</text>
</comment>
<evidence type="ECO:0000313" key="7">
    <source>
        <dbReference type="Proteomes" id="UP000824089"/>
    </source>
</evidence>
<dbReference type="Gene3D" id="3.40.190.10">
    <property type="entry name" value="Periplasmic binding protein-like II"/>
    <property type="match status" value="1"/>
</dbReference>
<accession>A0A9D1L8Q6</accession>
<dbReference type="PANTHER" id="PTHR30290">
    <property type="entry name" value="PERIPLASMIC BINDING COMPONENT OF ABC TRANSPORTER"/>
    <property type="match status" value="1"/>
</dbReference>
<dbReference type="GO" id="GO:0015833">
    <property type="term" value="P:peptide transport"/>
    <property type="evidence" value="ECO:0007669"/>
    <property type="project" value="TreeGrafter"/>
</dbReference>
<dbReference type="PIRSF" id="PIRSF002741">
    <property type="entry name" value="MppA"/>
    <property type="match status" value="1"/>
</dbReference>
<feature type="chain" id="PRO_5039345964" evidence="4">
    <location>
        <begin position="24"/>
        <end position="518"/>
    </location>
</feature>
<keyword evidence="3 4" id="KW-0732">Signal</keyword>
<protein>
    <submittedName>
        <fullName evidence="6">ABC transporter substrate-binding protein</fullName>
    </submittedName>
</protein>
<dbReference type="GO" id="GO:1904680">
    <property type="term" value="F:peptide transmembrane transporter activity"/>
    <property type="evidence" value="ECO:0007669"/>
    <property type="project" value="TreeGrafter"/>
</dbReference>
<evidence type="ECO:0000259" key="5">
    <source>
        <dbReference type="Pfam" id="PF00496"/>
    </source>
</evidence>
<reference evidence="6" key="2">
    <citation type="journal article" date="2021" name="PeerJ">
        <title>Extensive microbial diversity within the chicken gut microbiome revealed by metagenomics and culture.</title>
        <authorList>
            <person name="Gilroy R."/>
            <person name="Ravi A."/>
            <person name="Getino M."/>
            <person name="Pursley I."/>
            <person name="Horton D.L."/>
            <person name="Alikhan N.F."/>
            <person name="Baker D."/>
            <person name="Gharbi K."/>
            <person name="Hall N."/>
            <person name="Watson M."/>
            <person name="Adriaenssens E.M."/>
            <person name="Foster-Nyarko E."/>
            <person name="Jarju S."/>
            <person name="Secka A."/>
            <person name="Antonio M."/>
            <person name="Oren A."/>
            <person name="Chaudhuri R.R."/>
            <person name="La Ragione R."/>
            <person name="Hildebrand F."/>
            <person name="Pallen M.J."/>
        </authorList>
    </citation>
    <scope>NUCLEOTIDE SEQUENCE</scope>
    <source>
        <strain evidence="6">CHK195-4489</strain>
    </source>
</reference>
<dbReference type="PROSITE" id="PS51257">
    <property type="entry name" value="PROKAR_LIPOPROTEIN"/>
    <property type="match status" value="1"/>
</dbReference>
<dbReference type="Pfam" id="PF00496">
    <property type="entry name" value="SBP_bac_5"/>
    <property type="match status" value="1"/>
</dbReference>
<gene>
    <name evidence="6" type="ORF">IAD50_02530</name>
</gene>
<dbReference type="InterPro" id="IPR000914">
    <property type="entry name" value="SBP_5_dom"/>
</dbReference>
<sequence>MRSRRLCFSICIFAVLLSFLFSSCENPYLQEERPLPTLNIPEASPAPTDGNGAESVSGNLVLGIYDYDTLNPLTTENEALRRYLTLVYESLAVPGKDGAPTPQIARDWSTTDGGITWKITIREDVTYHDGSVCTVYDVKNTLEWIAEHGGAYADCAKGISGFNILSQFELEIILAAPDAFLPCKLIFPVIKSEDLGNFTQPNGTGRYRYAGTSEGGSFLFQVNQEYYGAFPRIASLEIRNYESAAALYEGDADVMLCFDDNVIRYAKRAGYSVCQYTDGLLSCLLPSANTDLAVRQYISSALDRRLLINAVVSGGGTAKLLPIAEGTYYRKHQDSFPEETVGSKPSAVTLIVNEADKDLMRLSSVLRSQLEDLEIECTVTSYKTEEYGAAIAAGNYDFALLNLQIGLWPDLYELFASDGSLNYNGYSDASMDSLLRSLRTAYRDASVSGVTDFASFALYAEAQLDKIALRAEETLPLIGLYSRNASVLLKDTVKGVDSFNFTFWNTLESFDSWYVETE</sequence>
<feature type="domain" description="Solute-binding protein family 5" evidence="5">
    <location>
        <begin position="100"/>
        <end position="412"/>
    </location>
</feature>
<proteinExistence type="inferred from homology"/>
<evidence type="ECO:0000313" key="6">
    <source>
        <dbReference type="EMBL" id="HIU29154.1"/>
    </source>
</evidence>
<dbReference type="SUPFAM" id="SSF53850">
    <property type="entry name" value="Periplasmic binding protein-like II"/>
    <property type="match status" value="1"/>
</dbReference>
<reference evidence="6" key="1">
    <citation type="submission" date="2020-10" db="EMBL/GenBank/DDBJ databases">
        <authorList>
            <person name="Gilroy R."/>
        </authorList>
    </citation>
    <scope>NUCLEOTIDE SEQUENCE</scope>
    <source>
        <strain evidence="6">CHK195-4489</strain>
    </source>
</reference>
<dbReference type="Proteomes" id="UP000824089">
    <property type="component" value="Unassembled WGS sequence"/>
</dbReference>
<dbReference type="GO" id="GO:0043190">
    <property type="term" value="C:ATP-binding cassette (ABC) transporter complex"/>
    <property type="evidence" value="ECO:0007669"/>
    <property type="project" value="InterPro"/>
</dbReference>
<evidence type="ECO:0000256" key="4">
    <source>
        <dbReference type="SAM" id="SignalP"/>
    </source>
</evidence>
<evidence type="ECO:0000256" key="3">
    <source>
        <dbReference type="ARBA" id="ARBA00022729"/>
    </source>
</evidence>
<dbReference type="InterPro" id="IPR030678">
    <property type="entry name" value="Peptide/Ni-bd"/>
</dbReference>
<dbReference type="EMBL" id="DVMM01000052">
    <property type="protein sequence ID" value="HIU29154.1"/>
    <property type="molecule type" value="Genomic_DNA"/>
</dbReference>
<dbReference type="PANTHER" id="PTHR30290:SF9">
    <property type="entry name" value="OLIGOPEPTIDE-BINDING PROTEIN APPA"/>
    <property type="match status" value="1"/>
</dbReference>
<keyword evidence="2" id="KW-0813">Transport</keyword>
<dbReference type="GO" id="GO:0042597">
    <property type="term" value="C:periplasmic space"/>
    <property type="evidence" value="ECO:0007669"/>
    <property type="project" value="UniProtKB-ARBA"/>
</dbReference>
<dbReference type="InterPro" id="IPR039424">
    <property type="entry name" value="SBP_5"/>
</dbReference>
<name>A0A9D1L8Q6_9CLOT</name>
<organism evidence="6 7">
    <name type="scientific">Candidatus Egerieisoma faecipullorum</name>
    <dbReference type="NCBI Taxonomy" id="2840963"/>
    <lineage>
        <taxon>Bacteria</taxon>
        <taxon>Bacillati</taxon>
        <taxon>Bacillota</taxon>
        <taxon>Clostridia</taxon>
        <taxon>Eubacteriales</taxon>
        <taxon>Clostridiaceae</taxon>
        <taxon>Clostridiaceae incertae sedis</taxon>
        <taxon>Candidatus Egerieisoma</taxon>
    </lineage>
</organism>
<comment type="caution">
    <text evidence="6">The sequence shown here is derived from an EMBL/GenBank/DDBJ whole genome shotgun (WGS) entry which is preliminary data.</text>
</comment>